<gene>
    <name evidence="2" type="ORF">F1003_07275</name>
</gene>
<dbReference type="RefSeq" id="WP_155088540.1">
    <property type="nucleotide sequence ID" value="NZ_OZ260095.1"/>
</dbReference>
<feature type="transmembrane region" description="Helical" evidence="1">
    <location>
        <begin position="48"/>
        <end position="70"/>
    </location>
</feature>
<dbReference type="InterPro" id="IPR056089">
    <property type="entry name" value="DUF7672"/>
</dbReference>
<reference evidence="2 3" key="1">
    <citation type="submission" date="2019-11" db="EMBL/GenBank/DDBJ databases">
        <title>Winogradskyella ouciana sp. nov., isolated from the hadal seawater of the Mariana Trench.</title>
        <authorList>
            <person name="Liu R."/>
        </authorList>
    </citation>
    <scope>NUCLEOTIDE SEQUENCE [LARGE SCALE GENOMIC DNA]</scope>
    <source>
        <strain evidence="2 3">ZXX205</strain>
    </source>
</reference>
<keyword evidence="1" id="KW-0472">Membrane</keyword>
<proteinExistence type="predicted"/>
<feature type="transmembrane region" description="Helical" evidence="1">
    <location>
        <begin position="6"/>
        <end position="27"/>
    </location>
</feature>
<organism evidence="2 3">
    <name type="scientific">Winogradskyella ouciana</name>
    <dbReference type="NCBI Taxonomy" id="2608631"/>
    <lineage>
        <taxon>Bacteria</taxon>
        <taxon>Pseudomonadati</taxon>
        <taxon>Bacteroidota</taxon>
        <taxon>Flavobacteriia</taxon>
        <taxon>Flavobacteriales</taxon>
        <taxon>Flavobacteriaceae</taxon>
        <taxon>Winogradskyella</taxon>
    </lineage>
</organism>
<evidence type="ECO:0000313" key="3">
    <source>
        <dbReference type="Proteomes" id="UP000447545"/>
    </source>
</evidence>
<dbReference type="Proteomes" id="UP000447545">
    <property type="component" value="Unassembled WGS sequence"/>
</dbReference>
<evidence type="ECO:0000256" key="1">
    <source>
        <dbReference type="SAM" id="Phobius"/>
    </source>
</evidence>
<dbReference type="Pfam" id="PF24717">
    <property type="entry name" value="DUF7672"/>
    <property type="match status" value="1"/>
</dbReference>
<keyword evidence="3" id="KW-1185">Reference proteome</keyword>
<name>A0A7K1GBR4_9FLAO</name>
<comment type="caution">
    <text evidence="2">The sequence shown here is derived from an EMBL/GenBank/DDBJ whole genome shotgun (WGS) entry which is preliminary data.</text>
</comment>
<keyword evidence="1" id="KW-1133">Transmembrane helix</keyword>
<sequence length="80" mass="9071">MIRIYIIGLAILIIAIIANGIVVKLGLKSWYDFINLLTDQGISALKEISIIDYFWLLIGYPLVLGLGYYLGDKLYMLLFT</sequence>
<protein>
    <submittedName>
        <fullName evidence="2">Uncharacterized protein</fullName>
    </submittedName>
</protein>
<accession>A0A7K1GBR4</accession>
<keyword evidence="1" id="KW-0812">Transmembrane</keyword>
<dbReference type="EMBL" id="WJYA01000004">
    <property type="protein sequence ID" value="MTE26732.1"/>
    <property type="molecule type" value="Genomic_DNA"/>
</dbReference>
<dbReference type="AlphaFoldDB" id="A0A7K1GBR4"/>
<evidence type="ECO:0000313" key="2">
    <source>
        <dbReference type="EMBL" id="MTE26732.1"/>
    </source>
</evidence>